<keyword evidence="1" id="KW-1133">Transmembrane helix</keyword>
<keyword evidence="1" id="KW-0472">Membrane</keyword>
<evidence type="ECO:0000256" key="1">
    <source>
        <dbReference type="SAM" id="Phobius"/>
    </source>
</evidence>
<dbReference type="EMBL" id="CP036299">
    <property type="protein sequence ID" value="QDV29391.1"/>
    <property type="molecule type" value="Genomic_DNA"/>
</dbReference>
<dbReference type="KEGG" id="peh:Spb1_12770"/>
<evidence type="ECO:0000313" key="3">
    <source>
        <dbReference type="Proteomes" id="UP000315349"/>
    </source>
</evidence>
<dbReference type="Proteomes" id="UP000315349">
    <property type="component" value="Chromosome"/>
</dbReference>
<name>A0A518GLS2_9PLAN</name>
<keyword evidence="3" id="KW-1185">Reference proteome</keyword>
<proteinExistence type="predicted"/>
<keyword evidence="1" id="KW-0812">Transmembrane</keyword>
<protein>
    <submittedName>
        <fullName evidence="2">Uncharacterized protein</fullName>
    </submittedName>
</protein>
<sequence>MLESQYMIENVLRHDWFMQAAMPLYWFGGALVAILILWLMLYLVDQLKLVREHRVEPSQNLFTQLCEAHTLTKTEAVELRSVADLVSHATPAGIFVRPDLLAEGCQKLGLDEVRQREWQYRLFGEAIAAEVELLHSPIREKITSSS</sequence>
<evidence type="ECO:0000313" key="2">
    <source>
        <dbReference type="EMBL" id="QDV29391.1"/>
    </source>
</evidence>
<organism evidence="2 3">
    <name type="scientific">Planctopirus ephydatiae</name>
    <dbReference type="NCBI Taxonomy" id="2528019"/>
    <lineage>
        <taxon>Bacteria</taxon>
        <taxon>Pseudomonadati</taxon>
        <taxon>Planctomycetota</taxon>
        <taxon>Planctomycetia</taxon>
        <taxon>Planctomycetales</taxon>
        <taxon>Planctomycetaceae</taxon>
        <taxon>Planctopirus</taxon>
    </lineage>
</organism>
<feature type="transmembrane region" description="Helical" evidence="1">
    <location>
        <begin position="24"/>
        <end position="44"/>
    </location>
</feature>
<reference evidence="2 3" key="1">
    <citation type="submission" date="2019-02" db="EMBL/GenBank/DDBJ databases">
        <title>Deep-cultivation of Planctomycetes and their phenomic and genomic characterization uncovers novel biology.</title>
        <authorList>
            <person name="Wiegand S."/>
            <person name="Jogler M."/>
            <person name="Boedeker C."/>
            <person name="Pinto D."/>
            <person name="Vollmers J."/>
            <person name="Rivas-Marin E."/>
            <person name="Kohn T."/>
            <person name="Peeters S.H."/>
            <person name="Heuer A."/>
            <person name="Rast P."/>
            <person name="Oberbeckmann S."/>
            <person name="Bunk B."/>
            <person name="Jeske O."/>
            <person name="Meyerdierks A."/>
            <person name="Storesund J.E."/>
            <person name="Kallscheuer N."/>
            <person name="Luecker S."/>
            <person name="Lage O.M."/>
            <person name="Pohl T."/>
            <person name="Merkel B.J."/>
            <person name="Hornburger P."/>
            <person name="Mueller R.-W."/>
            <person name="Bruemmer F."/>
            <person name="Labrenz M."/>
            <person name="Spormann A.M."/>
            <person name="Op den Camp H."/>
            <person name="Overmann J."/>
            <person name="Amann R."/>
            <person name="Jetten M.S.M."/>
            <person name="Mascher T."/>
            <person name="Medema M.H."/>
            <person name="Devos D.P."/>
            <person name="Kaster A.-K."/>
            <person name="Ovreas L."/>
            <person name="Rohde M."/>
            <person name="Galperin M.Y."/>
            <person name="Jogler C."/>
        </authorList>
    </citation>
    <scope>NUCLEOTIDE SEQUENCE [LARGE SCALE GENOMIC DNA]</scope>
    <source>
        <strain evidence="2 3">Spb1</strain>
    </source>
</reference>
<accession>A0A518GLS2</accession>
<dbReference type="AlphaFoldDB" id="A0A518GLS2"/>
<gene>
    <name evidence="2" type="ORF">Spb1_12770</name>
</gene>